<dbReference type="GO" id="GO:0020037">
    <property type="term" value="F:heme binding"/>
    <property type="evidence" value="ECO:0007669"/>
    <property type="project" value="UniProtKB-UniRule"/>
</dbReference>
<keyword evidence="14" id="KW-1185">Reference proteome</keyword>
<keyword evidence="5 8" id="KW-0479">Metal-binding</keyword>
<evidence type="ECO:0000256" key="2">
    <source>
        <dbReference type="ARBA" id="ARBA00022448"/>
    </source>
</evidence>
<keyword evidence="8" id="KW-0574">Periplasm</keyword>
<dbReference type="EMBL" id="FOXA01000036">
    <property type="protein sequence ID" value="SFQ11038.1"/>
    <property type="molecule type" value="Genomic_DNA"/>
</dbReference>
<evidence type="ECO:0000256" key="5">
    <source>
        <dbReference type="ARBA" id="ARBA00022723"/>
    </source>
</evidence>
<evidence type="ECO:0000256" key="11">
    <source>
        <dbReference type="SAM" id="SignalP"/>
    </source>
</evidence>
<organism evidence="13 14">
    <name type="scientific">Tranquillimonas alkanivorans</name>
    <dbReference type="NCBI Taxonomy" id="441119"/>
    <lineage>
        <taxon>Bacteria</taxon>
        <taxon>Pseudomonadati</taxon>
        <taxon>Pseudomonadota</taxon>
        <taxon>Alphaproteobacteria</taxon>
        <taxon>Rhodobacterales</taxon>
        <taxon>Roseobacteraceae</taxon>
        <taxon>Tranquillimonas</taxon>
    </lineage>
</organism>
<keyword evidence="8" id="KW-0485">Methanol utilization</keyword>
<dbReference type="PRINTS" id="PR00605">
    <property type="entry name" value="CYTCHROMECIC"/>
</dbReference>
<proteinExistence type="predicted"/>
<keyword evidence="6 8" id="KW-0249">Electron transport</keyword>
<evidence type="ECO:0000259" key="12">
    <source>
        <dbReference type="PROSITE" id="PS51007"/>
    </source>
</evidence>
<keyword evidence="7 8" id="KW-0408">Iron</keyword>
<accession>A0A1I5VU03</accession>
<dbReference type="RefSeq" id="WP_093425406.1">
    <property type="nucleotide sequence ID" value="NZ_FOXA01000036.1"/>
</dbReference>
<evidence type="ECO:0000256" key="7">
    <source>
        <dbReference type="ARBA" id="ARBA00023004"/>
    </source>
</evidence>
<dbReference type="GO" id="GO:0009055">
    <property type="term" value="F:electron transfer activity"/>
    <property type="evidence" value="ECO:0007669"/>
    <property type="project" value="UniProtKB-UniRule"/>
</dbReference>
<feature type="binding site" description="covalent" evidence="9">
    <location>
        <position position="94"/>
    </location>
    <ligand>
        <name>heme c</name>
        <dbReference type="ChEBI" id="CHEBI:61717"/>
    </ligand>
</feature>
<keyword evidence="11" id="KW-0732">Signal</keyword>
<comment type="function">
    <text evidence="8">Electron acceptor for MDH. Acts in methanol oxidation.</text>
</comment>
<dbReference type="Proteomes" id="UP000199356">
    <property type="component" value="Unassembled WGS sequence"/>
</dbReference>
<comment type="cofactor">
    <cofactor evidence="1">
        <name>heme c</name>
        <dbReference type="ChEBI" id="CHEBI:61717"/>
    </cofactor>
</comment>
<evidence type="ECO:0000256" key="4">
    <source>
        <dbReference type="ARBA" id="ARBA00022660"/>
    </source>
</evidence>
<feature type="signal peptide" evidence="11">
    <location>
        <begin position="1"/>
        <end position="24"/>
    </location>
</feature>
<dbReference type="GO" id="GO:0042597">
    <property type="term" value="C:periplasmic space"/>
    <property type="evidence" value="ECO:0007669"/>
    <property type="project" value="UniProtKB-SubCell"/>
</dbReference>
<name>A0A1I5VU03_9RHOB</name>
<keyword evidence="2 8" id="KW-0813">Transport</keyword>
<feature type="binding site" description="axial binding residue" evidence="10">
    <location>
        <position position="95"/>
    </location>
    <ligand>
        <name>heme c</name>
        <dbReference type="ChEBI" id="CHEBI:61717"/>
    </ligand>
    <ligandPart>
        <name>Fe</name>
        <dbReference type="ChEBI" id="CHEBI:18248"/>
    </ligandPart>
</feature>
<feature type="binding site" description="covalent" evidence="9">
    <location>
        <position position="91"/>
    </location>
    <ligand>
        <name>heme c</name>
        <dbReference type="ChEBI" id="CHEBI:61717"/>
    </ligand>
</feature>
<dbReference type="PIRSF" id="PIRSF000008">
    <property type="entry name" value="Cytochrome_c551i"/>
    <property type="match status" value="1"/>
</dbReference>
<dbReference type="GO" id="GO:0005506">
    <property type="term" value="F:iron ion binding"/>
    <property type="evidence" value="ECO:0007669"/>
    <property type="project" value="UniProtKB-UniRule"/>
</dbReference>
<evidence type="ECO:0000256" key="6">
    <source>
        <dbReference type="ARBA" id="ARBA00022982"/>
    </source>
</evidence>
<evidence type="ECO:0000313" key="13">
    <source>
        <dbReference type="EMBL" id="SFQ11038.1"/>
    </source>
</evidence>
<evidence type="ECO:0000256" key="8">
    <source>
        <dbReference type="PIRNR" id="PIRNR000008"/>
    </source>
</evidence>
<gene>
    <name evidence="13" type="ORF">SAMN04488047_1363</name>
</gene>
<evidence type="ECO:0000256" key="3">
    <source>
        <dbReference type="ARBA" id="ARBA00022617"/>
    </source>
</evidence>
<protein>
    <recommendedName>
        <fullName evidence="8">Cytochrome c-L</fullName>
    </recommendedName>
</protein>
<evidence type="ECO:0000256" key="9">
    <source>
        <dbReference type="PIRSR" id="PIRSR000008-1"/>
    </source>
</evidence>
<evidence type="ECO:0000313" key="14">
    <source>
        <dbReference type="Proteomes" id="UP000199356"/>
    </source>
</evidence>
<reference evidence="13 14" key="1">
    <citation type="submission" date="2016-10" db="EMBL/GenBank/DDBJ databases">
        <authorList>
            <person name="de Groot N.N."/>
        </authorList>
    </citation>
    <scope>NUCLEOTIDE SEQUENCE [LARGE SCALE GENOMIC DNA]</scope>
    <source>
        <strain evidence="13 14">DSM 19547</strain>
    </source>
</reference>
<dbReference type="InterPro" id="IPR036909">
    <property type="entry name" value="Cyt_c-like_dom_sf"/>
</dbReference>
<dbReference type="SUPFAM" id="SSF46626">
    <property type="entry name" value="Cytochrome c"/>
    <property type="match status" value="1"/>
</dbReference>
<dbReference type="InterPro" id="IPR009056">
    <property type="entry name" value="Cyt_c-like_dom"/>
</dbReference>
<dbReference type="STRING" id="441119.SAMN04488047_1363"/>
<dbReference type="Gene3D" id="1.10.760.10">
    <property type="entry name" value="Cytochrome c-like domain"/>
    <property type="match status" value="1"/>
</dbReference>
<dbReference type="GO" id="GO:0015945">
    <property type="term" value="P:methanol metabolic process"/>
    <property type="evidence" value="ECO:0007669"/>
    <property type="project" value="UniProtKB-UniRule"/>
</dbReference>
<comment type="subcellular location">
    <subcellularLocation>
        <location evidence="8">Periplasm</location>
    </subcellularLocation>
</comment>
<evidence type="ECO:0000256" key="1">
    <source>
        <dbReference type="ARBA" id="ARBA00001926"/>
    </source>
</evidence>
<comment type="PTM">
    <text evidence="9">Binds 1 heme c group covalently per subunit.</text>
</comment>
<dbReference type="InterPro" id="IPR008168">
    <property type="entry name" value="Cyt_C_IC"/>
</dbReference>
<evidence type="ECO:0000256" key="10">
    <source>
        <dbReference type="PIRSR" id="PIRSR000008-2"/>
    </source>
</evidence>
<dbReference type="AlphaFoldDB" id="A0A1I5VU03"/>
<dbReference type="Pfam" id="PF13442">
    <property type="entry name" value="Cytochrome_CBB3"/>
    <property type="match status" value="1"/>
</dbReference>
<dbReference type="InterPro" id="IPR009153">
    <property type="entry name" value="Cyt_cL"/>
</dbReference>
<keyword evidence="4" id="KW-0679">Respiratory chain</keyword>
<feature type="domain" description="Cytochrome c" evidence="12">
    <location>
        <begin position="78"/>
        <end position="158"/>
    </location>
</feature>
<sequence>MTPRGRTLALGLLAASLLSAPAVAQDETDIPTKDGEIVFRDALTDEPLEFQYMPDQELTDAVEQFHETGENPYSGDADAIAAGEDLYRSLCQACHLADGSGRIGPSLDDDDWLRARTDTDVGRFEIIYGGGAGAMQAFGRRITQDEILQVMAYVDTFRE</sequence>
<keyword evidence="3 8" id="KW-0349">Heme</keyword>
<dbReference type="OrthoDB" id="9779283at2"/>
<dbReference type="PROSITE" id="PS51007">
    <property type="entry name" value="CYTC"/>
    <property type="match status" value="1"/>
</dbReference>
<feature type="chain" id="PRO_5011487911" description="Cytochrome c-L" evidence="11">
    <location>
        <begin position="25"/>
        <end position="159"/>
    </location>
</feature>